<evidence type="ECO:0000313" key="2">
    <source>
        <dbReference type="EMBL" id="GFH17584.1"/>
    </source>
</evidence>
<protein>
    <recommendedName>
        <fullName evidence="4">Secreted protein</fullName>
    </recommendedName>
</protein>
<gene>
    <name evidence="2" type="ORF">HaLaN_14246</name>
</gene>
<name>A0A699ZFB7_HAELA</name>
<comment type="caution">
    <text evidence="2">The sequence shown here is derived from an EMBL/GenBank/DDBJ whole genome shotgun (WGS) entry which is preliminary data.</text>
</comment>
<sequence length="81" mass="8925">MRKSQHRLHIPSLTSALLLLACVLDIDAIGVVQVVQNERLRAQVHRFPHPATAPSSLSQHNAFQPFSNHVQAGAERVDAQV</sequence>
<evidence type="ECO:0008006" key="4">
    <source>
        <dbReference type="Google" id="ProtNLM"/>
    </source>
</evidence>
<reference evidence="2 3" key="1">
    <citation type="submission" date="2020-02" db="EMBL/GenBank/DDBJ databases">
        <title>Draft genome sequence of Haematococcus lacustris strain NIES-144.</title>
        <authorList>
            <person name="Morimoto D."/>
            <person name="Nakagawa S."/>
            <person name="Yoshida T."/>
            <person name="Sawayama S."/>
        </authorList>
    </citation>
    <scope>NUCLEOTIDE SEQUENCE [LARGE SCALE GENOMIC DNA]</scope>
    <source>
        <strain evidence="2 3">NIES-144</strain>
    </source>
</reference>
<dbReference type="PROSITE" id="PS51257">
    <property type="entry name" value="PROKAR_LIPOPROTEIN"/>
    <property type="match status" value="1"/>
</dbReference>
<organism evidence="2 3">
    <name type="scientific">Haematococcus lacustris</name>
    <name type="common">Green alga</name>
    <name type="synonym">Haematococcus pluvialis</name>
    <dbReference type="NCBI Taxonomy" id="44745"/>
    <lineage>
        <taxon>Eukaryota</taxon>
        <taxon>Viridiplantae</taxon>
        <taxon>Chlorophyta</taxon>
        <taxon>core chlorophytes</taxon>
        <taxon>Chlorophyceae</taxon>
        <taxon>CS clade</taxon>
        <taxon>Chlamydomonadales</taxon>
        <taxon>Haematococcaceae</taxon>
        <taxon>Haematococcus</taxon>
    </lineage>
</organism>
<dbReference type="Proteomes" id="UP000485058">
    <property type="component" value="Unassembled WGS sequence"/>
</dbReference>
<dbReference type="AlphaFoldDB" id="A0A699ZFB7"/>
<evidence type="ECO:0000256" key="1">
    <source>
        <dbReference type="SAM" id="SignalP"/>
    </source>
</evidence>
<proteinExistence type="predicted"/>
<evidence type="ECO:0000313" key="3">
    <source>
        <dbReference type="Proteomes" id="UP000485058"/>
    </source>
</evidence>
<dbReference type="EMBL" id="BLLF01001171">
    <property type="protein sequence ID" value="GFH17584.1"/>
    <property type="molecule type" value="Genomic_DNA"/>
</dbReference>
<keyword evidence="3" id="KW-1185">Reference proteome</keyword>
<keyword evidence="1" id="KW-0732">Signal</keyword>
<accession>A0A699ZFB7</accession>
<feature type="signal peptide" evidence="1">
    <location>
        <begin position="1"/>
        <end position="28"/>
    </location>
</feature>
<feature type="chain" id="PRO_5025400510" description="Secreted protein" evidence="1">
    <location>
        <begin position="29"/>
        <end position="81"/>
    </location>
</feature>